<reference evidence="1" key="1">
    <citation type="journal article" date="2020" name="Nature">
        <title>Giant virus diversity and host interactions through global metagenomics.</title>
        <authorList>
            <person name="Schulz F."/>
            <person name="Roux S."/>
            <person name="Paez-Espino D."/>
            <person name="Jungbluth S."/>
            <person name="Walsh D.A."/>
            <person name="Denef V.J."/>
            <person name="McMahon K.D."/>
            <person name="Konstantinidis K.T."/>
            <person name="Eloe-Fadrosh E.A."/>
            <person name="Kyrpides N.C."/>
            <person name="Woyke T."/>
        </authorList>
    </citation>
    <scope>NUCLEOTIDE SEQUENCE</scope>
    <source>
        <strain evidence="1">GVMAG-M-3300023179-116</strain>
    </source>
</reference>
<evidence type="ECO:0000313" key="1">
    <source>
        <dbReference type="EMBL" id="QHT23642.1"/>
    </source>
</evidence>
<sequence>MSYNLNTTHPLIENAQKYTYYKKTVSIHSEDRDSLKYPLSSQFDFTLPQDYLNVQSVKLSSWSFPFNMNVFSASNNNVTLTFKINKPYNPGEFDLPNILQNAIFEALYNYYTDGNYFSITIETGNYKYLQMATELQNKMNHVVTVYLLAYFSEYHPDLIPEFESNGGYSGFVVVYNAVGDKIWFGNTRDGFILTNETVNVAQLQVDACNPYKNTVPSFYDNGLPGRLGFTRCNSDSVKVLDVNEVRFYYGDVNKVGDNGYWLKPDPALIGSTCYFIEPPFKLNVAQIVSFYVDIQLLNCIDELSPYNLSTFTIQNSQTNGVVNSAFAKISSENYSNNNITQFFGYSSVPFKYFDPPAERIRKLSIKIRNHDGSLVNFNNLPFTFTLEFGLMANSALKEYKPYIPKAN</sequence>
<organism evidence="1">
    <name type="scientific">viral metagenome</name>
    <dbReference type="NCBI Taxonomy" id="1070528"/>
    <lineage>
        <taxon>unclassified sequences</taxon>
        <taxon>metagenomes</taxon>
        <taxon>organismal metagenomes</taxon>
    </lineage>
</organism>
<name>A0A6C0E4I9_9ZZZZ</name>
<dbReference type="AlphaFoldDB" id="A0A6C0E4I9"/>
<proteinExistence type="predicted"/>
<accession>A0A6C0E4I9</accession>
<dbReference type="EMBL" id="MN739733">
    <property type="protein sequence ID" value="QHT23642.1"/>
    <property type="molecule type" value="Genomic_DNA"/>
</dbReference>
<protein>
    <submittedName>
        <fullName evidence="1">Uncharacterized protein</fullName>
    </submittedName>
</protein>